<dbReference type="AlphaFoldDB" id="A0A840CZC9"/>
<dbReference type="Proteomes" id="UP000560658">
    <property type="component" value="Unassembled WGS sequence"/>
</dbReference>
<evidence type="ECO:0000313" key="1">
    <source>
        <dbReference type="EMBL" id="MBB4044696.1"/>
    </source>
</evidence>
<gene>
    <name evidence="1" type="ORF">GGR06_002491</name>
</gene>
<reference evidence="1" key="1">
    <citation type="submission" date="2020-08" db="EMBL/GenBank/DDBJ databases">
        <title>Genomic Encyclopedia of Type Strains, Phase IV (KMG-IV): sequencing the most valuable type-strain genomes for metagenomic binning, comparative biology and taxonomic classification.</title>
        <authorList>
            <person name="Goeker M."/>
        </authorList>
    </citation>
    <scope>NUCLEOTIDE SEQUENCE [LARGE SCALE GENOMIC DNA]</scope>
    <source>
        <strain evidence="1">DSM 105720</strain>
    </source>
</reference>
<sequence length="52" mass="5849">MKLKSKKLENSWTLWLLAFLLIPLGVSAQSIIRKRKTIDSIGDLRVGALNVL</sequence>
<name>A0A840CZC9_9BACE</name>
<keyword evidence="2" id="KW-1185">Reference proteome</keyword>
<evidence type="ECO:0000313" key="2">
    <source>
        <dbReference type="Proteomes" id="UP000560658"/>
    </source>
</evidence>
<dbReference type="RefSeq" id="WP_158332172.1">
    <property type="nucleotide sequence ID" value="NZ_JACIER010000009.1"/>
</dbReference>
<comment type="caution">
    <text evidence="1">The sequence shown here is derived from an EMBL/GenBank/DDBJ whole genome shotgun (WGS) entry which is preliminary data.</text>
</comment>
<organism evidence="1 2">
    <name type="scientific">Bacteroides reticulotermitis</name>
    <dbReference type="NCBI Taxonomy" id="1133319"/>
    <lineage>
        <taxon>Bacteria</taxon>
        <taxon>Pseudomonadati</taxon>
        <taxon>Bacteroidota</taxon>
        <taxon>Bacteroidia</taxon>
        <taxon>Bacteroidales</taxon>
        <taxon>Bacteroidaceae</taxon>
        <taxon>Bacteroides</taxon>
    </lineage>
</organism>
<proteinExistence type="predicted"/>
<dbReference type="EMBL" id="JACIER010000009">
    <property type="protein sequence ID" value="MBB4044696.1"/>
    <property type="molecule type" value="Genomic_DNA"/>
</dbReference>
<accession>A0A840CZC9</accession>
<protein>
    <submittedName>
        <fullName evidence="1">Uncharacterized protein</fullName>
    </submittedName>
</protein>